<name>A0AA35U1L9_GEOBA</name>
<feature type="region of interest" description="Disordered" evidence="1">
    <location>
        <begin position="1"/>
        <end position="23"/>
    </location>
</feature>
<evidence type="ECO:0000313" key="3">
    <source>
        <dbReference type="Proteomes" id="UP001174909"/>
    </source>
</evidence>
<dbReference type="EMBL" id="CASHTH010004418">
    <property type="protein sequence ID" value="CAI8057037.1"/>
    <property type="molecule type" value="Genomic_DNA"/>
</dbReference>
<keyword evidence="3" id="KW-1185">Reference proteome</keyword>
<accession>A0AA35U1L9</accession>
<dbReference type="InterPro" id="IPR042534">
    <property type="entry name" value="SAP18_sf"/>
</dbReference>
<dbReference type="Gene3D" id="3.10.20.550">
    <property type="entry name" value="ASAP complex, SAP18 subunit"/>
    <property type="match status" value="1"/>
</dbReference>
<dbReference type="AlphaFoldDB" id="A0AA35U1L9"/>
<proteinExistence type="predicted"/>
<protein>
    <submittedName>
        <fullName evidence="2">Histone deacetylase complex subunit SAP18</fullName>
    </submittedName>
</protein>
<dbReference type="InterPro" id="IPR010516">
    <property type="entry name" value="SAP18"/>
</dbReference>
<organism evidence="2 3">
    <name type="scientific">Geodia barretti</name>
    <name type="common">Barrett's horny sponge</name>
    <dbReference type="NCBI Taxonomy" id="519541"/>
    <lineage>
        <taxon>Eukaryota</taxon>
        <taxon>Metazoa</taxon>
        <taxon>Porifera</taxon>
        <taxon>Demospongiae</taxon>
        <taxon>Heteroscleromorpha</taxon>
        <taxon>Tetractinellida</taxon>
        <taxon>Astrophorina</taxon>
        <taxon>Geodiidae</taxon>
        <taxon>Geodia</taxon>
    </lineage>
</organism>
<reference evidence="2" key="1">
    <citation type="submission" date="2023-03" db="EMBL/GenBank/DDBJ databases">
        <authorList>
            <person name="Steffen K."/>
            <person name="Cardenas P."/>
        </authorList>
    </citation>
    <scope>NUCLEOTIDE SEQUENCE</scope>
</reference>
<dbReference type="Proteomes" id="UP001174909">
    <property type="component" value="Unassembled WGS sequence"/>
</dbReference>
<evidence type="ECO:0000313" key="2">
    <source>
        <dbReference type="EMBL" id="CAI8057037.1"/>
    </source>
</evidence>
<sequence>MEKGRVREERPRSRSPQARREITKPMSAVEEVIKESPQYVVDREKTCPMLLRVFCSMGRHHRYVHRHCYAVFILLLKSTLHNLST</sequence>
<dbReference type="Pfam" id="PF06487">
    <property type="entry name" value="SAP18"/>
    <property type="match status" value="1"/>
</dbReference>
<gene>
    <name evidence="2" type="ORF">GBAR_LOCUS31063</name>
</gene>
<comment type="caution">
    <text evidence="2">The sequence shown here is derived from an EMBL/GenBank/DDBJ whole genome shotgun (WGS) entry which is preliminary data.</text>
</comment>
<evidence type="ECO:0000256" key="1">
    <source>
        <dbReference type="SAM" id="MobiDB-lite"/>
    </source>
</evidence>